<dbReference type="EMBL" id="JARAKH010000044">
    <property type="protein sequence ID" value="KAK8378786.1"/>
    <property type="molecule type" value="Genomic_DNA"/>
</dbReference>
<evidence type="ECO:0000256" key="3">
    <source>
        <dbReference type="ARBA" id="ARBA00022490"/>
    </source>
</evidence>
<keyword evidence="10" id="KW-1185">Reference proteome</keyword>
<evidence type="ECO:0000313" key="9">
    <source>
        <dbReference type="EMBL" id="KAK8378786.1"/>
    </source>
</evidence>
<evidence type="ECO:0000256" key="2">
    <source>
        <dbReference type="ARBA" id="ARBA00011375"/>
    </source>
</evidence>
<proteinExistence type="predicted"/>
<dbReference type="PANTHER" id="PTHR16056:SF16">
    <property type="entry name" value="REGULATOR OF MICROTUBULE DYNAMICS PROTEIN 1"/>
    <property type="match status" value="1"/>
</dbReference>
<dbReference type="AlphaFoldDB" id="A0AAW0SVL8"/>
<dbReference type="PANTHER" id="PTHR16056">
    <property type="entry name" value="REGULATOR OF MICROTUBULE DYNAMICS PROTEIN"/>
    <property type="match status" value="1"/>
</dbReference>
<gene>
    <name evidence="9" type="ORF">O3P69_009480</name>
</gene>
<organism evidence="9 10">
    <name type="scientific">Scylla paramamosain</name>
    <name type="common">Mud crab</name>
    <dbReference type="NCBI Taxonomy" id="85552"/>
    <lineage>
        <taxon>Eukaryota</taxon>
        <taxon>Metazoa</taxon>
        <taxon>Ecdysozoa</taxon>
        <taxon>Arthropoda</taxon>
        <taxon>Crustacea</taxon>
        <taxon>Multicrustacea</taxon>
        <taxon>Malacostraca</taxon>
        <taxon>Eumalacostraca</taxon>
        <taxon>Eucarida</taxon>
        <taxon>Decapoda</taxon>
        <taxon>Pleocyemata</taxon>
        <taxon>Brachyura</taxon>
        <taxon>Eubrachyura</taxon>
        <taxon>Portunoidea</taxon>
        <taxon>Portunidae</taxon>
        <taxon>Portuninae</taxon>
        <taxon>Scylla</taxon>
    </lineage>
</organism>
<evidence type="ECO:0000256" key="7">
    <source>
        <dbReference type="ARBA" id="ARBA00039966"/>
    </source>
</evidence>
<dbReference type="InterPro" id="IPR011990">
    <property type="entry name" value="TPR-like_helical_dom_sf"/>
</dbReference>
<dbReference type="InterPro" id="IPR049039">
    <property type="entry name" value="RMD1-3_a_helical_rpt"/>
</dbReference>
<evidence type="ECO:0000256" key="5">
    <source>
        <dbReference type="ARBA" id="ARBA00022803"/>
    </source>
</evidence>
<sequence length="302" mass="33780">MTSRGLVTLLLVTRRRACQRVPVRGLVRQVQGRSRPGPLPGRHTPVHSALWGGVAALVGGGVASVVAGVVADAPSVNALVTEADKLYEEMKYEEIYTLLSSFKGLKSDDILWRLGRATFERAKAATTEEERRKLFREALDHVEAALAINTENFAVHKWMSILIDYVYAAEGTKARISKSYVVKEHMIKACQLNPSDATSRYLLGFWFFSFANVPWYQRKIASVIFATPPSGTFEEALENFLLAEKLEPNFYSKNLLMIGKSYLMLGKKTEAKEYLQRTLQYPVKTDDDQEAVAEAETLLKGL</sequence>
<comment type="subcellular location">
    <subcellularLocation>
        <location evidence="1">Cytoplasm</location>
        <location evidence="1">Cytoskeleton</location>
    </subcellularLocation>
</comment>
<keyword evidence="5" id="KW-0802">TPR repeat</keyword>
<keyword evidence="3" id="KW-0963">Cytoplasm</keyword>
<evidence type="ECO:0000256" key="1">
    <source>
        <dbReference type="ARBA" id="ARBA00004245"/>
    </source>
</evidence>
<dbReference type="Proteomes" id="UP001487740">
    <property type="component" value="Unassembled WGS sequence"/>
</dbReference>
<dbReference type="GO" id="GO:0008017">
    <property type="term" value="F:microtubule binding"/>
    <property type="evidence" value="ECO:0007669"/>
    <property type="project" value="TreeGrafter"/>
</dbReference>
<dbReference type="GO" id="GO:0005876">
    <property type="term" value="C:spindle microtubule"/>
    <property type="evidence" value="ECO:0007669"/>
    <property type="project" value="TreeGrafter"/>
</dbReference>
<comment type="subunit">
    <text evidence="2">Interacts with microtubules.</text>
</comment>
<name>A0AAW0SVL8_SCYPA</name>
<dbReference type="Gene3D" id="1.25.40.10">
    <property type="entry name" value="Tetratricopeptide repeat domain"/>
    <property type="match status" value="1"/>
</dbReference>
<evidence type="ECO:0000313" key="10">
    <source>
        <dbReference type="Proteomes" id="UP001487740"/>
    </source>
</evidence>
<comment type="caution">
    <text evidence="9">The sequence shown here is derived from an EMBL/GenBank/DDBJ whole genome shotgun (WGS) entry which is preliminary data.</text>
</comment>
<evidence type="ECO:0000256" key="4">
    <source>
        <dbReference type="ARBA" id="ARBA00022737"/>
    </source>
</evidence>
<evidence type="ECO:0000256" key="6">
    <source>
        <dbReference type="ARBA" id="ARBA00023212"/>
    </source>
</evidence>
<dbReference type="SUPFAM" id="SSF48452">
    <property type="entry name" value="TPR-like"/>
    <property type="match status" value="1"/>
</dbReference>
<evidence type="ECO:0000256" key="8">
    <source>
        <dbReference type="ARBA" id="ARBA00041958"/>
    </source>
</evidence>
<dbReference type="GO" id="GO:0097431">
    <property type="term" value="C:mitotic spindle pole"/>
    <property type="evidence" value="ECO:0007669"/>
    <property type="project" value="TreeGrafter"/>
</dbReference>
<keyword evidence="4" id="KW-0677">Repeat</keyword>
<dbReference type="GO" id="GO:0005739">
    <property type="term" value="C:mitochondrion"/>
    <property type="evidence" value="ECO:0007669"/>
    <property type="project" value="TreeGrafter"/>
</dbReference>
<reference evidence="9 10" key="1">
    <citation type="submission" date="2023-03" db="EMBL/GenBank/DDBJ databases">
        <title>High-quality genome of Scylla paramamosain provides insights in environmental adaptation.</title>
        <authorList>
            <person name="Zhang L."/>
        </authorList>
    </citation>
    <scope>NUCLEOTIDE SEQUENCE [LARGE SCALE GENOMIC DNA]</scope>
    <source>
        <strain evidence="9">LZ_2023a</strain>
        <tissue evidence="9">Muscle</tissue>
    </source>
</reference>
<accession>A0AAW0SVL8</accession>
<keyword evidence="6" id="KW-0206">Cytoskeleton</keyword>
<protein>
    <recommendedName>
        <fullName evidence="7">Regulator of microtubule dynamics protein 1</fullName>
    </recommendedName>
    <alternativeName>
        <fullName evidence="8">Protein FAM82B</fullName>
    </alternativeName>
</protein>
<dbReference type="Pfam" id="PF21033">
    <property type="entry name" value="RMD1-3"/>
    <property type="match status" value="1"/>
</dbReference>